<keyword evidence="3" id="KW-1185">Reference proteome</keyword>
<reference evidence="3" key="1">
    <citation type="submission" date="2016-10" db="EMBL/GenBank/DDBJ databases">
        <authorList>
            <person name="Varghese N."/>
            <person name="Submissions S."/>
        </authorList>
    </citation>
    <scope>NUCLEOTIDE SEQUENCE [LARGE SCALE GENOMIC DNA]</scope>
    <source>
        <strain evidence="3">CGMCC 4.3530</strain>
    </source>
</reference>
<dbReference type="InterPro" id="IPR005149">
    <property type="entry name" value="Tscrpt_reg_PadR_N"/>
</dbReference>
<organism evidence="2 3">
    <name type="scientific">Saccharopolyspora shandongensis</name>
    <dbReference type="NCBI Taxonomy" id="418495"/>
    <lineage>
        <taxon>Bacteria</taxon>
        <taxon>Bacillati</taxon>
        <taxon>Actinomycetota</taxon>
        <taxon>Actinomycetes</taxon>
        <taxon>Pseudonocardiales</taxon>
        <taxon>Pseudonocardiaceae</taxon>
        <taxon>Saccharopolyspora</taxon>
    </lineage>
</organism>
<dbReference type="InterPro" id="IPR036388">
    <property type="entry name" value="WH-like_DNA-bd_sf"/>
</dbReference>
<evidence type="ECO:0000313" key="3">
    <source>
        <dbReference type="Proteomes" id="UP000199529"/>
    </source>
</evidence>
<dbReference type="SUPFAM" id="SSF46785">
    <property type="entry name" value="Winged helix' DNA-binding domain"/>
    <property type="match status" value="1"/>
</dbReference>
<dbReference type="PANTHER" id="PTHR33169:SF27">
    <property type="entry name" value="TRANSCRIPTIONAL REGULATOR PADR FAMILY PROTEIN"/>
    <property type="match status" value="1"/>
</dbReference>
<evidence type="ECO:0000313" key="2">
    <source>
        <dbReference type="EMBL" id="SDX73064.1"/>
    </source>
</evidence>
<feature type="domain" description="Transcription regulator PadR N-terminal" evidence="1">
    <location>
        <begin position="1"/>
        <end position="75"/>
    </location>
</feature>
<sequence length="180" mass="19856">MLALLREEPRHGFAIAALTAVDGPLGRIWRIPRPVIYRALSRLEPAGLIEPLAVESGAGPQRTVYALTGSGRAVVDEWLRQPSEHVRQLRSDLLVKLALLDRRGLDPRDLLRDQRAALEPIVSAVAAERERQEGFDAVLLAWRHTSASGALRFVDDLLAEASGGRRHADRPARRRSQDGG</sequence>
<dbReference type="Pfam" id="PF03551">
    <property type="entry name" value="PadR"/>
    <property type="match status" value="1"/>
</dbReference>
<dbReference type="Proteomes" id="UP000199529">
    <property type="component" value="Unassembled WGS sequence"/>
</dbReference>
<dbReference type="PANTHER" id="PTHR33169">
    <property type="entry name" value="PADR-FAMILY TRANSCRIPTIONAL REGULATOR"/>
    <property type="match status" value="1"/>
</dbReference>
<protein>
    <submittedName>
        <fullName evidence="2">PadR family transcriptional regulator, regulatory protein AphA</fullName>
    </submittedName>
</protein>
<dbReference type="EMBL" id="FNOK01000014">
    <property type="protein sequence ID" value="SDX73064.1"/>
    <property type="molecule type" value="Genomic_DNA"/>
</dbReference>
<proteinExistence type="predicted"/>
<name>A0A1H3E562_9PSEU</name>
<dbReference type="InterPro" id="IPR052509">
    <property type="entry name" value="Metal_resp_DNA-bind_regulator"/>
</dbReference>
<evidence type="ECO:0000259" key="1">
    <source>
        <dbReference type="Pfam" id="PF03551"/>
    </source>
</evidence>
<accession>A0A1H3E562</accession>
<dbReference type="AlphaFoldDB" id="A0A1H3E562"/>
<gene>
    <name evidence="2" type="ORF">SAMN05216215_101480</name>
</gene>
<dbReference type="Gene3D" id="1.10.10.10">
    <property type="entry name" value="Winged helix-like DNA-binding domain superfamily/Winged helix DNA-binding domain"/>
    <property type="match status" value="1"/>
</dbReference>
<dbReference type="InterPro" id="IPR036390">
    <property type="entry name" value="WH_DNA-bd_sf"/>
</dbReference>